<dbReference type="AlphaFoldDB" id="A0A0A7G2H2"/>
<gene>
    <name evidence="1" type="ORF">U729_3105</name>
</gene>
<dbReference type="Proteomes" id="UP000030635">
    <property type="component" value="Plasmid pCBJ"/>
</dbReference>
<evidence type="ECO:0000313" key="1">
    <source>
        <dbReference type="EMBL" id="AIY85216.1"/>
    </source>
</evidence>
<geneLocation type="plasmid" evidence="1 2">
    <name>pCBJ</name>
</geneLocation>
<keyword evidence="1" id="KW-0614">Plasmid</keyword>
<proteinExistence type="predicted"/>
<dbReference type="EMBL" id="CP006906">
    <property type="protein sequence ID" value="AIY85216.1"/>
    <property type="molecule type" value="Genomic_DNA"/>
</dbReference>
<name>A0A0A7G2H2_9CLOT</name>
<sequence>MKVNNIDLYKKMLFTPRLNLKCDGVKIRLAYVTNDTGNGWLIENLENDGETKWHKGIKTKEIVDTITGRYKDINITWSRKL</sequence>
<keyword evidence="2" id="KW-1185">Reference proteome</keyword>
<accession>A0A0A7G2H2</accession>
<organism evidence="1 2">
    <name type="scientific">Clostridium baratii str. Sullivan</name>
    <dbReference type="NCBI Taxonomy" id="1415775"/>
    <lineage>
        <taxon>Bacteria</taxon>
        <taxon>Bacillati</taxon>
        <taxon>Bacillota</taxon>
        <taxon>Clostridia</taxon>
        <taxon>Eubacteriales</taxon>
        <taxon>Clostridiaceae</taxon>
        <taxon>Clostridium</taxon>
    </lineage>
</organism>
<dbReference type="HOGENOM" id="CLU_195121_0_0_9"/>
<evidence type="ECO:0000313" key="2">
    <source>
        <dbReference type="Proteomes" id="UP000030635"/>
    </source>
</evidence>
<protein>
    <submittedName>
        <fullName evidence="1">Uncharacterized protein</fullName>
    </submittedName>
</protein>
<dbReference type="RefSeq" id="WP_040113587.1">
    <property type="nucleotide sequence ID" value="NZ_CP006906.1"/>
</dbReference>
<reference evidence="1 2" key="1">
    <citation type="journal article" date="2015" name="Infect. Genet. Evol.">
        <title>Genomic sequences of six botulinum neurotoxin-producing strains representing three clostridial species illustrate the mobility and diversity of botulinum neurotoxin genes.</title>
        <authorList>
            <person name="Smith T.J."/>
            <person name="Hill K.K."/>
            <person name="Xie G."/>
            <person name="Foley B.T."/>
            <person name="Williamson C.H."/>
            <person name="Foster J.T."/>
            <person name="Johnson S.L."/>
            <person name="Chertkov O."/>
            <person name="Teshima H."/>
            <person name="Gibbons H.S."/>
            <person name="Johnsky L.A."/>
            <person name="Karavis M.A."/>
            <person name="Smith L.A."/>
        </authorList>
    </citation>
    <scope>NUCLEOTIDE SEQUENCE [LARGE SCALE GENOMIC DNA]</scope>
    <source>
        <strain evidence="1">Sullivan</strain>
        <plasmid evidence="2">Plasmid pCBJ</plasmid>
    </source>
</reference>
<dbReference type="KEGG" id="cbv:U729_3105"/>